<evidence type="ECO:0000313" key="3">
    <source>
        <dbReference type="EMBL" id="CCE85087.1"/>
    </source>
</evidence>
<feature type="region of interest" description="Disordered" evidence="1">
    <location>
        <begin position="43"/>
        <end position="106"/>
    </location>
</feature>
<reference evidence="4" key="2">
    <citation type="journal article" date="2012" name="G3 (Bethesda)">
        <title>Pichia sorbitophila, an interspecies yeast hybrid reveals early steps of genome resolution following polyploidization.</title>
        <authorList>
            <person name="Leh Louis V."/>
            <person name="Despons L."/>
            <person name="Friedrich A."/>
            <person name="Martin T."/>
            <person name="Durrens P."/>
            <person name="Casaregola S."/>
            <person name="Neuveglise C."/>
            <person name="Fairhead C."/>
            <person name="Marck C."/>
            <person name="Cruz J.A."/>
            <person name="Straub M.L."/>
            <person name="Kugler V."/>
            <person name="Sacerdot C."/>
            <person name="Uzunov Z."/>
            <person name="Thierry A."/>
            <person name="Weiss S."/>
            <person name="Bleykasten C."/>
            <person name="De Montigny J."/>
            <person name="Jacques N."/>
            <person name="Jung P."/>
            <person name="Lemaire M."/>
            <person name="Mallet S."/>
            <person name="Morel G."/>
            <person name="Richard G.F."/>
            <person name="Sarkar A."/>
            <person name="Savel G."/>
            <person name="Schacherer J."/>
            <person name="Seret M.L."/>
            <person name="Talla E."/>
            <person name="Samson G."/>
            <person name="Jubin C."/>
            <person name="Poulain J."/>
            <person name="Vacherie B."/>
            <person name="Barbe V."/>
            <person name="Pelletier E."/>
            <person name="Sherman D.J."/>
            <person name="Westhof E."/>
            <person name="Weissenbach J."/>
            <person name="Baret P.V."/>
            <person name="Wincker P."/>
            <person name="Gaillardin C."/>
            <person name="Dujon B."/>
            <person name="Souciet J.L."/>
        </authorList>
    </citation>
    <scope>NUCLEOTIDE SEQUENCE [LARGE SCALE GENOMIC DNA]</scope>
    <source>
        <strain evidence="4">ATCC MYA-4447 / BCRC 22081 / CBS 7064 / NBRC 10061 / NRRL Y-12695</strain>
    </source>
</reference>
<feature type="compositionally biased region" description="Low complexity" evidence="1">
    <location>
        <begin position="126"/>
        <end position="140"/>
    </location>
</feature>
<protein>
    <submittedName>
        <fullName evidence="2">Piso0_004658 protein</fullName>
    </submittedName>
</protein>
<evidence type="ECO:0000313" key="2">
    <source>
        <dbReference type="EMBL" id="CCE84056.1"/>
    </source>
</evidence>
<accession>G8Y9E2</accession>
<organism evidence="2 4">
    <name type="scientific">Pichia sorbitophila (strain ATCC MYA-4447 / BCRC 22081 / CBS 7064 / NBRC 10061 / NRRL Y-12695)</name>
    <name type="common">Hybrid yeast</name>
    <dbReference type="NCBI Taxonomy" id="559304"/>
    <lineage>
        <taxon>Eukaryota</taxon>
        <taxon>Fungi</taxon>
        <taxon>Dikarya</taxon>
        <taxon>Ascomycota</taxon>
        <taxon>Saccharomycotina</taxon>
        <taxon>Pichiomycetes</taxon>
        <taxon>Debaryomycetaceae</taxon>
        <taxon>Millerozyma</taxon>
    </lineage>
</organism>
<feature type="compositionally biased region" description="Basic and acidic residues" evidence="1">
    <location>
        <begin position="221"/>
        <end position="233"/>
    </location>
</feature>
<dbReference type="EMBL" id="FO082048">
    <property type="protein sequence ID" value="CCE85087.1"/>
    <property type="molecule type" value="Genomic_DNA"/>
</dbReference>
<dbReference type="InParanoid" id="G8Y9E2"/>
<dbReference type="Proteomes" id="UP000005222">
    <property type="component" value="Chromosome K"/>
</dbReference>
<feature type="region of interest" description="Disordered" evidence="1">
    <location>
        <begin position="217"/>
        <end position="508"/>
    </location>
</feature>
<feature type="compositionally biased region" description="Polar residues" evidence="1">
    <location>
        <begin position="250"/>
        <end position="259"/>
    </location>
</feature>
<feature type="compositionally biased region" description="Polar residues" evidence="1">
    <location>
        <begin position="338"/>
        <end position="391"/>
    </location>
</feature>
<feature type="compositionally biased region" description="Low complexity" evidence="1">
    <location>
        <begin position="438"/>
        <end position="485"/>
    </location>
</feature>
<feature type="compositionally biased region" description="Polar residues" evidence="1">
    <location>
        <begin position="174"/>
        <end position="204"/>
    </location>
</feature>
<evidence type="ECO:0000256" key="1">
    <source>
        <dbReference type="SAM" id="MobiDB-lite"/>
    </source>
</evidence>
<feature type="region of interest" description="Disordered" evidence="1">
    <location>
        <begin position="160"/>
        <end position="204"/>
    </location>
</feature>
<dbReference type="HOGENOM" id="CLU_480674_0_0_1"/>
<feature type="region of interest" description="Disordered" evidence="1">
    <location>
        <begin position="126"/>
        <end position="146"/>
    </location>
</feature>
<feature type="compositionally biased region" description="Low complexity" evidence="1">
    <location>
        <begin position="408"/>
        <end position="430"/>
    </location>
</feature>
<feature type="compositionally biased region" description="Polar residues" evidence="1">
    <location>
        <begin position="498"/>
        <end position="508"/>
    </location>
</feature>
<feature type="compositionally biased region" description="Low complexity" evidence="1">
    <location>
        <begin position="61"/>
        <end position="79"/>
    </location>
</feature>
<feature type="compositionally biased region" description="Low complexity" evidence="1">
    <location>
        <begin position="90"/>
        <end position="100"/>
    </location>
</feature>
<feature type="compositionally biased region" description="Polar residues" evidence="1">
    <location>
        <begin position="282"/>
        <end position="295"/>
    </location>
</feature>
<reference evidence="2" key="1">
    <citation type="submission" date="2011-10" db="EMBL/GenBank/DDBJ databases">
        <authorList>
            <person name="Genoscope - CEA"/>
        </authorList>
    </citation>
    <scope>NUCLEOTIDE SEQUENCE</scope>
</reference>
<feature type="compositionally biased region" description="Polar residues" evidence="1">
    <location>
        <begin position="47"/>
        <end position="60"/>
    </location>
</feature>
<dbReference type="Proteomes" id="UP000005222">
    <property type="component" value="Chromosome L"/>
</dbReference>
<evidence type="ECO:0000313" key="4">
    <source>
        <dbReference type="Proteomes" id="UP000005222"/>
    </source>
</evidence>
<name>G8Y9E2_PICSO</name>
<dbReference type="EMBL" id="FO082049">
    <property type="protein sequence ID" value="CCE84056.1"/>
    <property type="molecule type" value="Genomic_DNA"/>
</dbReference>
<feature type="compositionally biased region" description="Basic and acidic residues" evidence="1">
    <location>
        <begin position="486"/>
        <end position="495"/>
    </location>
</feature>
<keyword evidence="4" id="KW-1185">Reference proteome</keyword>
<proteinExistence type="predicted"/>
<feature type="compositionally biased region" description="Basic and acidic residues" evidence="1">
    <location>
        <begin position="310"/>
        <end position="331"/>
    </location>
</feature>
<dbReference type="AlphaFoldDB" id="G8Y9E2"/>
<gene>
    <name evidence="2" type="primary">Piso0_004658</name>
    <name evidence="2" type="ORF">GNLVRS01_PISO0K21724g</name>
    <name evidence="3" type="ORF">GNLVRS01_PISO0L21725g</name>
</gene>
<sequence>MKLRVCEHSIWAVVAIRAATEALASNSTVYLTVTKTVERLASVGGPASNSSASTIQKSSNTGTSPSAVATASSTGGLSSIEAPAKPPDPATSSTEATSSIEEPDEWFPYEDGHLMIGWKKPHKISETTSPAATATPSNPEVSTGPTLTSYSVPFSVTSSAASSDEHFAPIATNDKGNNRTIPNQTKPGEPDNYNNGTAIQSDTVGSNVSYISVWVPSSTHSGEKTSNFHDSGTKDTTSTSKSTDKYTKTPSLPSSTPIESSRRPQRGTPKLSWGTEVETPKVSVSSSGEQSTGPTVSWPGASKEMNSSVHTDESTFRREMPMSRERSESHPYRGTVSDVITQTLTYETTKGPETSTSEPQMPVSSSSLAERPQNGTNSTGSTHPEQVQTPSFKWAGRSSAKSNMWFVPSSSSSQTHPQSTNHSHHLTSSSPQTHQDKSAASVTSTSETESSSSSHETPSSSSSSQPSVSSQTTSSSSVFVSSSASDTDKHSDKSSTAESSTVPQLSTETKSTISPYSLFQNTTEKLNISKSISVVVPENTVKYFSSGSIIEFCYYILVPWITFTFLI</sequence>